<feature type="transmembrane region" description="Helical" evidence="6">
    <location>
        <begin position="129"/>
        <end position="151"/>
    </location>
</feature>
<comment type="caution">
    <text evidence="7">The sequence shown here is derived from an EMBL/GenBank/DDBJ whole genome shotgun (WGS) entry which is preliminary data.</text>
</comment>
<organism evidence="7 8">
    <name type="scientific">Candidatus Nomurabacteria bacterium GW2011_GWA2_40_9</name>
    <dbReference type="NCBI Taxonomy" id="1618734"/>
    <lineage>
        <taxon>Bacteria</taxon>
        <taxon>Candidatus Nomuraibacteriota</taxon>
    </lineage>
</organism>
<feature type="transmembrane region" description="Helical" evidence="6">
    <location>
        <begin position="348"/>
        <end position="376"/>
    </location>
</feature>
<dbReference type="SMART" id="SM00028">
    <property type="entry name" value="TPR"/>
    <property type="match status" value="3"/>
</dbReference>
<keyword evidence="2 6" id="KW-0812">Transmembrane</keyword>
<reference evidence="7 8" key="1">
    <citation type="journal article" date="2015" name="Nature">
        <title>rRNA introns, odd ribosomes, and small enigmatic genomes across a large radiation of phyla.</title>
        <authorList>
            <person name="Brown C.T."/>
            <person name="Hug L.A."/>
            <person name="Thomas B.C."/>
            <person name="Sharon I."/>
            <person name="Castelle C.J."/>
            <person name="Singh A."/>
            <person name="Wilkins M.J."/>
            <person name="Williams K.H."/>
            <person name="Banfield J.F."/>
        </authorList>
    </citation>
    <scope>NUCLEOTIDE SEQUENCE [LARGE SCALE GENOMIC DNA]</scope>
</reference>
<evidence type="ECO:0000313" key="7">
    <source>
        <dbReference type="EMBL" id="KKR79786.1"/>
    </source>
</evidence>
<comment type="subcellular location">
    <subcellularLocation>
        <location evidence="1">Membrane</location>
        <topology evidence="1">Multi-pass membrane protein</topology>
    </subcellularLocation>
</comment>
<dbReference type="SUPFAM" id="SSF48452">
    <property type="entry name" value="TPR-like"/>
    <property type="match status" value="1"/>
</dbReference>
<dbReference type="PATRIC" id="fig|1618734.3.peg.77"/>
<feature type="transmembrane region" description="Helical" evidence="6">
    <location>
        <begin position="446"/>
        <end position="467"/>
    </location>
</feature>
<dbReference type="Pfam" id="PF14559">
    <property type="entry name" value="TPR_19"/>
    <property type="match status" value="1"/>
</dbReference>
<protein>
    <submittedName>
        <fullName evidence="7">Uncharacterized protein</fullName>
    </submittedName>
</protein>
<feature type="transmembrane region" description="Helical" evidence="6">
    <location>
        <begin position="12"/>
        <end position="33"/>
    </location>
</feature>
<evidence type="ECO:0000256" key="3">
    <source>
        <dbReference type="ARBA" id="ARBA00022989"/>
    </source>
</evidence>
<evidence type="ECO:0000256" key="2">
    <source>
        <dbReference type="ARBA" id="ARBA00022692"/>
    </source>
</evidence>
<evidence type="ECO:0000256" key="1">
    <source>
        <dbReference type="ARBA" id="ARBA00004141"/>
    </source>
</evidence>
<dbReference type="InterPro" id="IPR011990">
    <property type="entry name" value="TPR-like_helical_dom_sf"/>
</dbReference>
<keyword evidence="3 6" id="KW-1133">Transmembrane helix</keyword>
<sequence length="703" mass="76620">MLSNILDRISFWSLFLTVVLLPLFFLPFVKIPVETSKGLLLVVGLVISIIFWAAARFSDGKIILPKSHLLCAGLGIVLAFLISAIFSSASKMSFFGIMFDVGTFWFMFSAVLLMIVSSVVLRDKKNARVVLLGVLLSSGIVFLFQLARIFMPELLSLGILGGKTDNLAGSWNSFGLLAGLFGILSLFLVEFFHVSKIAKWLLGASVIFSIILALIVNFALVWELFGIFALIIFVYKISFSAGKRHDDHKAPFPVFSFSIVMISLLFFMSGQFIGGYIPSKLGLSDLEVSPSFSSTMQVTRKALMTDPIIGIGPNRFEEVWALHKPAVINNTAFWNTSFSSGSGMLPTFAATTGILGILSWLVFLVLLVVTGVKTVFASIKKGENSDMAVFLIASIYLFIASFFYATGAVLLLLAFAFTGMFIGVSSSQKEKGEMEFSFLDDPRKSFFSILFLIILMMVSAAVSFKYIQRFVSVSYFSQAVGAQEVAVAESAISKAILLHANDLYFRTYAQVYLAKLNVLVSKGSALSEVEKAELQSNFDQAVNGAILATQYNPTNHLNFQMLGSVYRNVATLGLEDAYTKAIEAYTKASELSPLNPGFKLAIASTYYANKNTKEARSIALEALALKPDYIDALITLSQIEKNDGNTALAISYAEKALAVDPGSKELAQYVTSLKNNTTAVAPETPSIEVPKEDASSTGKTKNN</sequence>
<feature type="transmembrane region" description="Helical" evidence="6">
    <location>
        <begin position="171"/>
        <end position="193"/>
    </location>
</feature>
<name>A0A0G0TY90_9BACT</name>
<evidence type="ECO:0000256" key="6">
    <source>
        <dbReference type="SAM" id="Phobius"/>
    </source>
</evidence>
<dbReference type="PRINTS" id="PR00342">
    <property type="entry name" value="RHESUSRHD"/>
</dbReference>
<dbReference type="Gene3D" id="1.25.40.10">
    <property type="entry name" value="Tetratricopeptide repeat domain"/>
    <property type="match status" value="1"/>
</dbReference>
<feature type="transmembrane region" description="Helical" evidence="6">
    <location>
        <begin position="69"/>
        <end position="89"/>
    </location>
</feature>
<feature type="transmembrane region" description="Helical" evidence="6">
    <location>
        <begin position="254"/>
        <end position="277"/>
    </location>
</feature>
<evidence type="ECO:0000256" key="5">
    <source>
        <dbReference type="SAM" id="MobiDB-lite"/>
    </source>
</evidence>
<feature type="transmembrane region" description="Helical" evidence="6">
    <location>
        <begin position="388"/>
        <end position="417"/>
    </location>
</feature>
<feature type="transmembrane region" description="Helical" evidence="6">
    <location>
        <begin position="95"/>
        <end position="117"/>
    </location>
</feature>
<proteinExistence type="predicted"/>
<evidence type="ECO:0000313" key="8">
    <source>
        <dbReference type="Proteomes" id="UP000034749"/>
    </source>
</evidence>
<feature type="transmembrane region" description="Helical" evidence="6">
    <location>
        <begin position="224"/>
        <end position="242"/>
    </location>
</feature>
<feature type="transmembrane region" description="Helical" evidence="6">
    <location>
        <begin position="200"/>
        <end position="218"/>
    </location>
</feature>
<dbReference type="AlphaFoldDB" id="A0A0G0TY90"/>
<dbReference type="Proteomes" id="UP000034749">
    <property type="component" value="Unassembled WGS sequence"/>
</dbReference>
<keyword evidence="4 6" id="KW-0472">Membrane</keyword>
<dbReference type="EMBL" id="LBZW01000002">
    <property type="protein sequence ID" value="KKR79786.1"/>
    <property type="molecule type" value="Genomic_DNA"/>
</dbReference>
<dbReference type="InterPro" id="IPR002229">
    <property type="entry name" value="RhesusRHD"/>
</dbReference>
<accession>A0A0G0TY90</accession>
<feature type="transmembrane region" description="Helical" evidence="6">
    <location>
        <begin position="39"/>
        <end position="57"/>
    </location>
</feature>
<gene>
    <name evidence="7" type="ORF">UU24_C0002G0022</name>
</gene>
<dbReference type="InterPro" id="IPR019734">
    <property type="entry name" value="TPR_rpt"/>
</dbReference>
<feature type="region of interest" description="Disordered" evidence="5">
    <location>
        <begin position="680"/>
        <end position="703"/>
    </location>
</feature>
<evidence type="ECO:0000256" key="4">
    <source>
        <dbReference type="ARBA" id="ARBA00023136"/>
    </source>
</evidence>
<dbReference type="GO" id="GO:0005886">
    <property type="term" value="C:plasma membrane"/>
    <property type="evidence" value="ECO:0007669"/>
    <property type="project" value="InterPro"/>
</dbReference>